<dbReference type="EMBL" id="CP033578">
    <property type="protein sequence ID" value="AYV23713.1"/>
    <property type="molecule type" value="Genomic_DNA"/>
</dbReference>
<dbReference type="Pfam" id="PF00126">
    <property type="entry name" value="HTH_1"/>
    <property type="match status" value="1"/>
</dbReference>
<evidence type="ECO:0000256" key="1">
    <source>
        <dbReference type="ARBA" id="ARBA00009437"/>
    </source>
</evidence>
<dbReference type="PANTHER" id="PTHR30118">
    <property type="entry name" value="HTH-TYPE TRANSCRIPTIONAL REGULATOR LEUO-RELATED"/>
    <property type="match status" value="1"/>
</dbReference>
<dbReference type="SUPFAM" id="SSF46785">
    <property type="entry name" value="Winged helix' DNA-binding domain"/>
    <property type="match status" value="1"/>
</dbReference>
<gene>
    <name evidence="5" type="ORF">ECB94_20745</name>
</gene>
<proteinExistence type="inferred from homology"/>
<dbReference type="InterPro" id="IPR036388">
    <property type="entry name" value="WH-like_DNA-bd_sf"/>
</dbReference>
<sequence>MDDNLLRRLDFNTLKLLKVLGEERNTKRAADRMFLSQPAVSKQLKKLREEFADELFIRKQYGLEPTPYCLELLEKLPALFELLEDLFSRNQQFNPALYTGDISIAINTTLYRPVSRRLYHHLRPLLPNATLKIINWGQDTEHDLKLARLHIGINYLPLDISKQVIQKKLTHCYFKLICRDGHPVLETQRTTQDIGQYPLALLQLPDFNKKENLIETKLREVGITPQVGLRADQLSICLHVVAQTDSILPCVDIFDADLPQGTQFFSAHKEHQLGSDIGALIPSKLSNAPLVKWLYSEVRTVFDQQEKTEQEH</sequence>
<dbReference type="InterPro" id="IPR036390">
    <property type="entry name" value="WH_DNA-bd_sf"/>
</dbReference>
<name>A0A3G4VG04_9VIBR</name>
<keyword evidence="2" id="KW-0805">Transcription regulation</keyword>
<dbReference type="Proteomes" id="UP000279760">
    <property type="component" value="Chromosome 2"/>
</dbReference>
<evidence type="ECO:0000313" key="6">
    <source>
        <dbReference type="Proteomes" id="UP000279760"/>
    </source>
</evidence>
<reference evidence="5 6" key="1">
    <citation type="submission" date="2018-11" db="EMBL/GenBank/DDBJ databases">
        <title>Complete Genome Sequence of Vbrio mediterranei 117-T6: a Potential Pathogen Bacteria Isolated from the Conchocelis of Pyropia.</title>
        <authorList>
            <person name="Liu Q."/>
        </authorList>
    </citation>
    <scope>NUCLEOTIDE SEQUENCE [LARGE SCALE GENOMIC DNA]</scope>
    <source>
        <strain evidence="5 6">117-T6</strain>
    </source>
</reference>
<comment type="similarity">
    <text evidence="1">Belongs to the LysR transcriptional regulatory family.</text>
</comment>
<dbReference type="GeneID" id="64089618"/>
<evidence type="ECO:0000313" key="5">
    <source>
        <dbReference type="EMBL" id="AYV23713.1"/>
    </source>
</evidence>
<dbReference type="Gene3D" id="3.40.190.10">
    <property type="entry name" value="Periplasmic binding protein-like II"/>
    <property type="match status" value="2"/>
</dbReference>
<dbReference type="GO" id="GO:0003677">
    <property type="term" value="F:DNA binding"/>
    <property type="evidence" value="ECO:0007669"/>
    <property type="project" value="UniProtKB-KW"/>
</dbReference>
<dbReference type="Gene3D" id="1.10.10.10">
    <property type="entry name" value="Winged helix-like DNA-binding domain superfamily/Winged helix DNA-binding domain"/>
    <property type="match status" value="1"/>
</dbReference>
<keyword evidence="3" id="KW-0238">DNA-binding</keyword>
<dbReference type="SUPFAM" id="SSF53850">
    <property type="entry name" value="Periplasmic binding protein-like II"/>
    <property type="match status" value="1"/>
</dbReference>
<organism evidence="5 6">
    <name type="scientific">Vibrio mediterranei</name>
    <dbReference type="NCBI Taxonomy" id="689"/>
    <lineage>
        <taxon>Bacteria</taxon>
        <taxon>Pseudomonadati</taxon>
        <taxon>Pseudomonadota</taxon>
        <taxon>Gammaproteobacteria</taxon>
        <taxon>Vibrionales</taxon>
        <taxon>Vibrionaceae</taxon>
        <taxon>Vibrio</taxon>
    </lineage>
</organism>
<accession>A0A3G4VG04</accession>
<dbReference type="InterPro" id="IPR005119">
    <property type="entry name" value="LysR_subst-bd"/>
</dbReference>
<dbReference type="PROSITE" id="PS50931">
    <property type="entry name" value="HTH_LYSR"/>
    <property type="match status" value="1"/>
</dbReference>
<dbReference type="GO" id="GO:0003700">
    <property type="term" value="F:DNA-binding transcription factor activity"/>
    <property type="evidence" value="ECO:0007669"/>
    <property type="project" value="InterPro"/>
</dbReference>
<dbReference type="PANTHER" id="PTHR30118:SF7">
    <property type="entry name" value="TRANSCRIPTIONAL REGULATOR LYSR FAMILY"/>
    <property type="match status" value="1"/>
</dbReference>
<dbReference type="PRINTS" id="PR00039">
    <property type="entry name" value="HTHLYSR"/>
</dbReference>
<dbReference type="InterPro" id="IPR000847">
    <property type="entry name" value="LysR_HTH_N"/>
</dbReference>
<dbReference type="InterPro" id="IPR050389">
    <property type="entry name" value="LysR-type_TF"/>
</dbReference>
<protein>
    <submittedName>
        <fullName evidence="5">LysR family transcriptional regulator</fullName>
    </submittedName>
</protein>
<evidence type="ECO:0000256" key="4">
    <source>
        <dbReference type="ARBA" id="ARBA00023163"/>
    </source>
</evidence>
<evidence type="ECO:0000256" key="2">
    <source>
        <dbReference type="ARBA" id="ARBA00023015"/>
    </source>
</evidence>
<evidence type="ECO:0000256" key="3">
    <source>
        <dbReference type="ARBA" id="ARBA00023125"/>
    </source>
</evidence>
<dbReference type="RefSeq" id="WP_124941587.1">
    <property type="nucleotide sequence ID" value="NZ_CP033578.1"/>
</dbReference>
<dbReference type="Pfam" id="PF03466">
    <property type="entry name" value="LysR_substrate"/>
    <property type="match status" value="1"/>
</dbReference>
<dbReference type="AlphaFoldDB" id="A0A3G4VG04"/>
<keyword evidence="4" id="KW-0804">Transcription</keyword>